<keyword evidence="1" id="KW-1133">Transmembrane helix</keyword>
<dbReference type="InterPro" id="IPR025961">
    <property type="entry name" value="Metal_resist"/>
</dbReference>
<dbReference type="Pfam" id="PF13801">
    <property type="entry name" value="Metal_resist"/>
    <property type="match status" value="1"/>
</dbReference>
<comment type="caution">
    <text evidence="2">The sequence shown here is derived from an EMBL/GenBank/DDBJ whole genome shotgun (WGS) entry which is preliminary data.</text>
</comment>
<evidence type="ECO:0000313" key="2">
    <source>
        <dbReference type="EMBL" id="MBJ3761428.1"/>
    </source>
</evidence>
<gene>
    <name evidence="2" type="ORF">ILP92_01510</name>
</gene>
<keyword evidence="1" id="KW-0812">Transmembrane</keyword>
<dbReference type="RefSeq" id="WP_198914594.1">
    <property type="nucleotide sequence ID" value="NZ_JAEKPD010000001.1"/>
</dbReference>
<dbReference type="AlphaFoldDB" id="A0A934IEK3"/>
<evidence type="ECO:0000256" key="1">
    <source>
        <dbReference type="SAM" id="Phobius"/>
    </source>
</evidence>
<proteinExistence type="predicted"/>
<accession>A0A934IEK3</accession>
<keyword evidence="1" id="KW-0472">Membrane</keyword>
<dbReference type="Proteomes" id="UP000642488">
    <property type="component" value="Unassembled WGS sequence"/>
</dbReference>
<reference evidence="2" key="1">
    <citation type="submission" date="2020-12" db="EMBL/GenBank/DDBJ databases">
        <title>Bacterial taxonomy.</title>
        <authorList>
            <person name="Pan X."/>
        </authorList>
    </citation>
    <scope>NUCLEOTIDE SEQUENCE</scope>
    <source>
        <strain evidence="2">KCTC 52957</strain>
    </source>
</reference>
<protein>
    <submittedName>
        <fullName evidence="2">Periplasmic heavy metal sensor</fullName>
    </submittedName>
</protein>
<organism evidence="2 3">
    <name type="scientific">Palleronia pontilimi</name>
    <dbReference type="NCBI Taxonomy" id="1964209"/>
    <lineage>
        <taxon>Bacteria</taxon>
        <taxon>Pseudomonadati</taxon>
        <taxon>Pseudomonadota</taxon>
        <taxon>Alphaproteobacteria</taxon>
        <taxon>Rhodobacterales</taxon>
        <taxon>Roseobacteraceae</taxon>
        <taxon>Palleronia</taxon>
    </lineage>
</organism>
<feature type="transmembrane region" description="Helical" evidence="1">
    <location>
        <begin position="12"/>
        <end position="33"/>
    </location>
</feature>
<keyword evidence="3" id="KW-1185">Reference proteome</keyword>
<dbReference type="EMBL" id="JAEKPD010000001">
    <property type="protein sequence ID" value="MBJ3761428.1"/>
    <property type="molecule type" value="Genomic_DNA"/>
</dbReference>
<name>A0A934IEK3_9RHOB</name>
<sequence>MLLSTLPARWRTILVLSLGLNLLVLGLVAGAWLDRRAHPSVRAEPLIWALPDADRAAIRAQLPRPDRGERRRRFRELIAALGAEPFDPAAARAALTRQRELGQARAARAEDALVDRLGQMSPEARAAYAQRLADRVRNGARRR</sequence>
<evidence type="ECO:0000313" key="3">
    <source>
        <dbReference type="Proteomes" id="UP000642488"/>
    </source>
</evidence>